<evidence type="ECO:0000313" key="1">
    <source>
        <dbReference type="EMBL" id="KAK8895459.1"/>
    </source>
</evidence>
<evidence type="ECO:0000313" key="2">
    <source>
        <dbReference type="Proteomes" id="UP001470230"/>
    </source>
</evidence>
<comment type="caution">
    <text evidence="1">The sequence shown here is derived from an EMBL/GenBank/DDBJ whole genome shotgun (WGS) entry which is preliminary data.</text>
</comment>
<reference evidence="1 2" key="1">
    <citation type="submission" date="2024-04" db="EMBL/GenBank/DDBJ databases">
        <title>Tritrichomonas musculus Genome.</title>
        <authorList>
            <person name="Alves-Ferreira E."/>
            <person name="Grigg M."/>
            <person name="Lorenzi H."/>
            <person name="Galac M."/>
        </authorList>
    </citation>
    <scope>NUCLEOTIDE SEQUENCE [LARGE SCALE GENOMIC DNA]</scope>
    <source>
        <strain evidence="1 2">EAF2021</strain>
    </source>
</reference>
<sequence length="423" mass="49415">MQNFYNAIVRNIDKLLDVLHKDKYKNNSLYVQFLILKSFLDESEYQLFDDAFRKAVEQKDPEDKEYFDAMIDLIDYVMVNEDKSNDVSDELQQIESILARLKHSVSKDNEPSIIEEEQEYEDAHDIVNDFSLSKSPHMAENNLTFAGFDSDDDDAFRQNLNETFTNYLHNMDEQPHEEMNKTLDFFKDLQPEAVKQRKKVAKEAYLDEEGENNIIKELERANNAKKGAVKGQRENRTMETIKEKLKRFKNLNISGTHDTTFYKRNFLDIIINGNFRVKYIAAAAKRDTAERYSRTHLDEDGKPKYRLLPKNAIDPNNKAITDLNGDKVDDIVLVDKKGVPVIVNGYKLVYASPYKKVWLTLHPSKEERLNEPFNVWINKMFQKSVDNVNWETGKYEVAPIEEMQPYIDHYTSIGLGNHKLVKD</sequence>
<protein>
    <submittedName>
        <fullName evidence="1">Uncharacterized protein</fullName>
    </submittedName>
</protein>
<gene>
    <name evidence="1" type="ORF">M9Y10_023924</name>
</gene>
<keyword evidence="2" id="KW-1185">Reference proteome</keyword>
<organism evidence="1 2">
    <name type="scientific">Tritrichomonas musculus</name>
    <dbReference type="NCBI Taxonomy" id="1915356"/>
    <lineage>
        <taxon>Eukaryota</taxon>
        <taxon>Metamonada</taxon>
        <taxon>Parabasalia</taxon>
        <taxon>Tritrichomonadida</taxon>
        <taxon>Tritrichomonadidae</taxon>
        <taxon>Tritrichomonas</taxon>
    </lineage>
</organism>
<name>A0ABR2KWF9_9EUKA</name>
<dbReference type="Proteomes" id="UP001470230">
    <property type="component" value="Unassembled WGS sequence"/>
</dbReference>
<accession>A0ABR2KWF9</accession>
<dbReference type="EMBL" id="JAPFFF010000003">
    <property type="protein sequence ID" value="KAK8895459.1"/>
    <property type="molecule type" value="Genomic_DNA"/>
</dbReference>
<proteinExistence type="predicted"/>